<gene>
    <name evidence="3" type="ORF">D0864_07031</name>
</gene>
<dbReference type="InterPro" id="IPR052061">
    <property type="entry name" value="PTE-AB_protein"/>
</dbReference>
<evidence type="ECO:0000313" key="4">
    <source>
        <dbReference type="Proteomes" id="UP000269539"/>
    </source>
</evidence>
<feature type="domain" description="Thioesterase" evidence="2">
    <location>
        <begin position="106"/>
        <end position="173"/>
    </location>
</feature>
<evidence type="ECO:0000256" key="1">
    <source>
        <dbReference type="SAM" id="MobiDB-lite"/>
    </source>
</evidence>
<dbReference type="CDD" id="cd03443">
    <property type="entry name" value="PaaI_thioesterase"/>
    <property type="match status" value="1"/>
</dbReference>
<accession>A0A3M7FCS5</accession>
<dbReference type="VEuPathDB" id="FungiDB:BTJ68_04219"/>
<dbReference type="Proteomes" id="UP000269539">
    <property type="component" value="Unassembled WGS sequence"/>
</dbReference>
<reference evidence="3 4" key="1">
    <citation type="journal article" date="2018" name="BMC Genomics">
        <title>Genomic evidence for intraspecific hybridization in a clonal and extremely halotolerant yeast.</title>
        <authorList>
            <person name="Gostincar C."/>
            <person name="Stajich J.E."/>
            <person name="Zupancic J."/>
            <person name="Zalar P."/>
            <person name="Gunde-Cimerman N."/>
        </authorList>
    </citation>
    <scope>NUCLEOTIDE SEQUENCE [LARGE SCALE GENOMIC DNA]</scope>
    <source>
        <strain evidence="3 4">EXF-10513</strain>
    </source>
</reference>
<dbReference type="EMBL" id="QWIO01000734">
    <property type="protein sequence ID" value="RMY86645.1"/>
    <property type="molecule type" value="Genomic_DNA"/>
</dbReference>
<dbReference type="SUPFAM" id="SSF54637">
    <property type="entry name" value="Thioesterase/thiol ester dehydrase-isomerase"/>
    <property type="match status" value="1"/>
</dbReference>
<dbReference type="InterPro" id="IPR029069">
    <property type="entry name" value="HotDog_dom_sf"/>
</dbReference>
<sequence>MSGPQSPPFTPTTPWIRSLVTQPNTSFRIPSNRVSKLSTEDSLFAETLQTSRTFPESFIFYRDPAPSASRSSSLGESEGAEEEESRIQEVHFLVRVGDGLNGHPAILHGGIVAALVDEGMGVLQTVNHERAYAGSSSLPPLGSFTAELKIRYRRPVSTPGEVLCTARYVRREARKEWIEAVIRQGDAEGEGEVICAIGEGLFIEPKNKDVKLNNSPPYRKAEANSRCKAERPGTQEEALHPSIGADVPFAEPGVGEATGALSSPAGYGLRGVPVDLETRNESKVLSSHGVIQLLCRSHEIAPS</sequence>
<comment type="caution">
    <text evidence="3">The sequence shown here is derived from an EMBL/GenBank/DDBJ whole genome shotgun (WGS) entry which is preliminary data.</text>
</comment>
<dbReference type="PANTHER" id="PTHR47260">
    <property type="entry name" value="UPF0644 PROTEIN PB2B4.06"/>
    <property type="match status" value="1"/>
</dbReference>
<feature type="region of interest" description="Disordered" evidence="1">
    <location>
        <begin position="213"/>
        <end position="237"/>
    </location>
</feature>
<evidence type="ECO:0000259" key="2">
    <source>
        <dbReference type="Pfam" id="PF03061"/>
    </source>
</evidence>
<dbReference type="PANTHER" id="PTHR47260:SF3">
    <property type="entry name" value="THIOESTERASE FAMILY PROTEIN (AFU_ORTHOLOGUE AFUA_7G03960)"/>
    <property type="match status" value="1"/>
</dbReference>
<dbReference type="AlphaFoldDB" id="A0A3M7FCS5"/>
<organism evidence="3 4">
    <name type="scientific">Hortaea werneckii</name>
    <name type="common">Black yeast</name>
    <name type="synonym">Cladosporium werneckii</name>
    <dbReference type="NCBI Taxonomy" id="91943"/>
    <lineage>
        <taxon>Eukaryota</taxon>
        <taxon>Fungi</taxon>
        <taxon>Dikarya</taxon>
        <taxon>Ascomycota</taxon>
        <taxon>Pezizomycotina</taxon>
        <taxon>Dothideomycetes</taxon>
        <taxon>Dothideomycetidae</taxon>
        <taxon>Mycosphaerellales</taxon>
        <taxon>Teratosphaeriaceae</taxon>
        <taxon>Hortaea</taxon>
    </lineage>
</organism>
<proteinExistence type="predicted"/>
<name>A0A3M7FCS5_HORWE</name>
<dbReference type="InterPro" id="IPR006683">
    <property type="entry name" value="Thioestr_dom"/>
</dbReference>
<feature type="compositionally biased region" description="Basic and acidic residues" evidence="1">
    <location>
        <begin position="219"/>
        <end position="237"/>
    </location>
</feature>
<dbReference type="Gene3D" id="3.10.129.10">
    <property type="entry name" value="Hotdog Thioesterase"/>
    <property type="match status" value="1"/>
</dbReference>
<protein>
    <recommendedName>
        <fullName evidence="2">Thioesterase domain-containing protein</fullName>
    </recommendedName>
</protein>
<evidence type="ECO:0000313" key="3">
    <source>
        <dbReference type="EMBL" id="RMY86645.1"/>
    </source>
</evidence>
<dbReference type="Pfam" id="PF03061">
    <property type="entry name" value="4HBT"/>
    <property type="match status" value="1"/>
</dbReference>